<dbReference type="RefSeq" id="XP_029657622.1">
    <property type="nucleotide sequence ID" value="XM_029801762.1"/>
</dbReference>
<dbReference type="Proteomes" id="UP000515154">
    <property type="component" value="Unplaced"/>
</dbReference>
<name>A0A6P7U8B0_9MOLL</name>
<feature type="compositionally biased region" description="Basic and acidic residues" evidence="1">
    <location>
        <begin position="42"/>
        <end position="53"/>
    </location>
</feature>
<dbReference type="GO" id="GO:0005682">
    <property type="term" value="C:U5 snRNP"/>
    <property type="evidence" value="ECO:0007669"/>
    <property type="project" value="InterPro"/>
</dbReference>
<proteinExistence type="predicted"/>
<dbReference type="PANTHER" id="PTHR13138">
    <property type="entry name" value="PROTEIN LIN1"/>
    <property type="match status" value="1"/>
</dbReference>
<feature type="region of interest" description="Disordered" evidence="1">
    <location>
        <begin position="33"/>
        <end position="71"/>
    </location>
</feature>
<keyword evidence="2" id="KW-1185">Reference proteome</keyword>
<evidence type="ECO:0000256" key="1">
    <source>
        <dbReference type="SAM" id="MobiDB-lite"/>
    </source>
</evidence>
<dbReference type="KEGG" id="osn:115231843"/>
<protein>
    <submittedName>
        <fullName evidence="3">Uncharacterized protein LOC115231843</fullName>
    </submittedName>
</protein>
<organism evidence="2 3">
    <name type="scientific">Octopus sinensis</name>
    <name type="common">East Asian common octopus</name>
    <dbReference type="NCBI Taxonomy" id="2607531"/>
    <lineage>
        <taxon>Eukaryota</taxon>
        <taxon>Metazoa</taxon>
        <taxon>Spiralia</taxon>
        <taxon>Lophotrochozoa</taxon>
        <taxon>Mollusca</taxon>
        <taxon>Cephalopoda</taxon>
        <taxon>Coleoidea</taxon>
        <taxon>Octopodiformes</taxon>
        <taxon>Octopoda</taxon>
        <taxon>Incirrata</taxon>
        <taxon>Octopodidae</taxon>
        <taxon>Octopus</taxon>
    </lineage>
</organism>
<dbReference type="PANTHER" id="PTHR13138:SF3">
    <property type="entry name" value="CD2 ANTIGEN CYTOPLASMIC TAIL-BINDING PROTEIN 2"/>
    <property type="match status" value="1"/>
</dbReference>
<dbReference type="InterPro" id="IPR039905">
    <property type="entry name" value="CD2BP2/Lin1"/>
</dbReference>
<sequence length="122" mass="13975">MENEMEEGFVEENGMFVMQSSKRIRDNWMDQLDQQTFNPRPPKHDDREASERWGRKRKCGKDEGKGDSGGLERLIGLADSLVSDGEMNIYQFTCEQIEDVFNGSSAVIPKVTVDMFADYDVL</sequence>
<accession>A0A6P7U8B0</accession>
<reference evidence="3" key="1">
    <citation type="submission" date="2025-08" db="UniProtKB">
        <authorList>
            <consortium name="RefSeq"/>
        </authorList>
    </citation>
    <scope>IDENTIFICATION</scope>
</reference>
<dbReference type="AlphaFoldDB" id="A0A6P7U8B0"/>
<evidence type="ECO:0000313" key="2">
    <source>
        <dbReference type="Proteomes" id="UP000515154"/>
    </source>
</evidence>
<evidence type="ECO:0000313" key="3">
    <source>
        <dbReference type="RefSeq" id="XP_029657622.1"/>
    </source>
</evidence>
<gene>
    <name evidence="3" type="primary">LOC115231843</name>
</gene>